<dbReference type="Proteomes" id="UP000538931">
    <property type="component" value="Unassembled WGS sequence"/>
</dbReference>
<accession>A0A7W1WWH6</accession>
<evidence type="ECO:0000313" key="3">
    <source>
        <dbReference type="EMBL" id="MBA4501498.1"/>
    </source>
</evidence>
<dbReference type="EMBL" id="JACEMT010000036">
    <property type="protein sequence ID" value="MBA4501498.1"/>
    <property type="molecule type" value="Genomic_DNA"/>
</dbReference>
<feature type="transmembrane region" description="Helical" evidence="2">
    <location>
        <begin position="6"/>
        <end position="27"/>
    </location>
</feature>
<protein>
    <recommendedName>
        <fullName evidence="5">DNA repair protein</fullName>
    </recommendedName>
</protein>
<dbReference type="AlphaFoldDB" id="A0A7W1WWH6"/>
<keyword evidence="2" id="KW-1133">Transmembrane helix</keyword>
<evidence type="ECO:0008006" key="5">
    <source>
        <dbReference type="Google" id="ProtNLM"/>
    </source>
</evidence>
<sequence>MSPTQTGLIIVAVVVVMAMVAFVIQTIENQRRERRMRLLLLKDQVRRASHLLHTLPEHYITREIRDVLVRYLQQRWKSILLLENSPDNRKQPAELEALAGQALPVVEHPEGSMTLHTDRQHAERTAALLRELYQFLTELQAGGMLSGLHASEVIYQVKEAYTRTRLDVELMDAIEVENGRGVAAALPRFRTVCAKLQGLNQTQQLDRQLYEVGTHIDHLQAQVDEDRKAREKEERQRQQEEAAKNDRFKPGVFRYHR</sequence>
<evidence type="ECO:0000256" key="1">
    <source>
        <dbReference type="SAM" id="MobiDB-lite"/>
    </source>
</evidence>
<name>A0A7W1WWH6_9GAMM</name>
<keyword evidence="2" id="KW-0472">Membrane</keyword>
<evidence type="ECO:0000313" key="4">
    <source>
        <dbReference type="Proteomes" id="UP000538931"/>
    </source>
</evidence>
<feature type="compositionally biased region" description="Basic and acidic residues" evidence="1">
    <location>
        <begin position="221"/>
        <end position="249"/>
    </location>
</feature>
<proteinExistence type="predicted"/>
<dbReference type="RefSeq" id="WP_181737423.1">
    <property type="nucleotide sequence ID" value="NZ_JACEMT010000036.1"/>
</dbReference>
<organism evidence="3 4">
    <name type="scientific">Marinobacterium marinum</name>
    <dbReference type="NCBI Taxonomy" id="2756129"/>
    <lineage>
        <taxon>Bacteria</taxon>
        <taxon>Pseudomonadati</taxon>
        <taxon>Pseudomonadota</taxon>
        <taxon>Gammaproteobacteria</taxon>
        <taxon>Oceanospirillales</taxon>
        <taxon>Oceanospirillaceae</taxon>
        <taxon>Marinobacterium</taxon>
    </lineage>
</organism>
<reference evidence="3 4" key="1">
    <citation type="submission" date="2020-07" db="EMBL/GenBank/DDBJ databases">
        <title>Bacterium isolated from marien macroalgae.</title>
        <authorList>
            <person name="Zhu K."/>
            <person name="Lu D."/>
            <person name="Du Z."/>
        </authorList>
    </citation>
    <scope>NUCLEOTIDE SEQUENCE [LARGE SCALE GENOMIC DNA]</scope>
    <source>
        <strain evidence="3 4">3-1745</strain>
    </source>
</reference>
<keyword evidence="4" id="KW-1185">Reference proteome</keyword>
<gene>
    <name evidence="3" type="ORF">H1S06_03865</name>
</gene>
<evidence type="ECO:0000256" key="2">
    <source>
        <dbReference type="SAM" id="Phobius"/>
    </source>
</evidence>
<feature type="region of interest" description="Disordered" evidence="1">
    <location>
        <begin position="221"/>
        <end position="257"/>
    </location>
</feature>
<keyword evidence="2" id="KW-0812">Transmembrane</keyword>
<comment type="caution">
    <text evidence="3">The sequence shown here is derived from an EMBL/GenBank/DDBJ whole genome shotgun (WGS) entry which is preliminary data.</text>
</comment>